<dbReference type="InterPro" id="IPR006094">
    <property type="entry name" value="Oxid_FAD_bind_N"/>
</dbReference>
<dbReference type="Gene3D" id="3.30.43.10">
    <property type="entry name" value="Uridine Diphospho-n-acetylenolpyruvylglucosamine Reductase, domain 2"/>
    <property type="match status" value="1"/>
</dbReference>
<evidence type="ECO:0000313" key="5">
    <source>
        <dbReference type="Proteomes" id="UP000266188"/>
    </source>
</evidence>
<dbReference type="PANTHER" id="PTHR11748">
    <property type="entry name" value="D-LACTATE DEHYDROGENASE"/>
    <property type="match status" value="1"/>
</dbReference>
<dbReference type="InterPro" id="IPR016167">
    <property type="entry name" value="FAD-bd_PCMH_sub1"/>
</dbReference>
<dbReference type="Gene3D" id="3.40.462.10">
    <property type="entry name" value="FAD-linked oxidases, C-terminal domain"/>
    <property type="match status" value="1"/>
</dbReference>
<evidence type="ECO:0000256" key="1">
    <source>
        <dbReference type="ARBA" id="ARBA00022630"/>
    </source>
</evidence>
<keyword evidence="5" id="KW-1185">Reference proteome</keyword>
<keyword evidence="1" id="KW-0285">Flavoprotein</keyword>
<proteinExistence type="predicted"/>
<protein>
    <recommendedName>
        <fullName evidence="3">FAD-binding PCMH-type domain-containing protein</fullName>
    </recommendedName>
</protein>
<dbReference type="STRING" id="2070753.A0A3A2ZJB7"/>
<dbReference type="Pfam" id="PF01565">
    <property type="entry name" value="FAD_binding_4"/>
    <property type="match status" value="1"/>
</dbReference>
<dbReference type="GO" id="GO:0005739">
    <property type="term" value="C:mitochondrion"/>
    <property type="evidence" value="ECO:0007669"/>
    <property type="project" value="TreeGrafter"/>
</dbReference>
<dbReference type="GO" id="GO:1903457">
    <property type="term" value="P:lactate catabolic process"/>
    <property type="evidence" value="ECO:0007669"/>
    <property type="project" value="TreeGrafter"/>
</dbReference>
<dbReference type="SUPFAM" id="SSF56176">
    <property type="entry name" value="FAD-binding/transporter-associated domain-like"/>
    <property type="match status" value="1"/>
</dbReference>
<sequence>MANPKSVSIDPEKLTEFFTQATNLLGNDHISVTAEHGALAGPHAQDFYGDAFSPTTKNRASGAVRPSRVEEVQQILKLANRYNVPLWTVSRGKNLGYGGSNPIVRNSVILDLQRMNQITEINPEHGYAIVEPGVSFFDLYDEIQQRELSLWPSTPAVGWGSVIGNTLDRGFGYTPSGEHSQAQCGMEVVLPNGEVLRTGSGAMSGNRAWSLYKGGFGPSVDGLFFQSNLGVVTKLGIHITPAPEAYASLEVVARNEKDLAPLVSILSDLQRRSVILTSVSVANIFRLALTDKNPEVQAKIAPYMKPDSCVPYSVLENIHREYDIGFWKAYFSLYGSVEMLPALLETVRRVLYDTIPDARIEAKEVPGEKGKHLRASDMKHDIIPLSGVPTLSPLSIINTRQEPGGHIDVSPVIPPSGAELFDWYLVAKQRIQDANFDYFVDFYIFPRHVIAIQLVIYALSEEERVRELCDRLLRDAAERGYMEYRAHVDYMDRVAGTRDFNGGIFGRFVSRLKGLLDPNAILGGGKSGIWSEGPSSG</sequence>
<dbReference type="InterPro" id="IPR016166">
    <property type="entry name" value="FAD-bd_PCMH"/>
</dbReference>
<dbReference type="GO" id="GO:0008720">
    <property type="term" value="F:D-lactate dehydrogenase (NAD+) activity"/>
    <property type="evidence" value="ECO:0007669"/>
    <property type="project" value="TreeGrafter"/>
</dbReference>
<evidence type="ECO:0000313" key="4">
    <source>
        <dbReference type="EMBL" id="RJE23136.1"/>
    </source>
</evidence>
<dbReference type="AlphaFoldDB" id="A0A3A2ZJB7"/>
<reference evidence="5" key="1">
    <citation type="submission" date="2017-02" db="EMBL/GenBank/DDBJ databases">
        <authorList>
            <person name="Tafer H."/>
            <person name="Lopandic K."/>
        </authorList>
    </citation>
    <scope>NUCLEOTIDE SEQUENCE [LARGE SCALE GENOMIC DNA]</scope>
    <source>
        <strain evidence="5">CBS 366.77</strain>
    </source>
</reference>
<evidence type="ECO:0000259" key="3">
    <source>
        <dbReference type="PROSITE" id="PS51387"/>
    </source>
</evidence>
<gene>
    <name evidence="4" type="ORF">PHISCL_04537</name>
</gene>
<dbReference type="GO" id="GO:0071949">
    <property type="term" value="F:FAD binding"/>
    <property type="evidence" value="ECO:0007669"/>
    <property type="project" value="InterPro"/>
</dbReference>
<dbReference type="InterPro" id="IPR016169">
    <property type="entry name" value="FAD-bd_PCMH_sub2"/>
</dbReference>
<evidence type="ECO:0000256" key="2">
    <source>
        <dbReference type="ARBA" id="ARBA00022827"/>
    </source>
</evidence>
<feature type="domain" description="FAD-binding PCMH-type" evidence="3">
    <location>
        <begin position="56"/>
        <end position="242"/>
    </location>
</feature>
<dbReference type="GO" id="GO:0004458">
    <property type="term" value="F:D-lactate dehydrogenase (cytochrome) activity"/>
    <property type="evidence" value="ECO:0007669"/>
    <property type="project" value="TreeGrafter"/>
</dbReference>
<keyword evidence="2" id="KW-0274">FAD</keyword>
<dbReference type="InterPro" id="IPR016170">
    <property type="entry name" value="Cytok_DH_C_sf"/>
</dbReference>
<dbReference type="OrthoDB" id="5332616at2759"/>
<dbReference type="PANTHER" id="PTHR11748:SF114">
    <property type="entry name" value="ARYL-ALCOHOL OXIDASE VANILLYL-ALCOHOL OXIDASE (AFU_ORTHOLOGUE AFUA_3G09500)-RELATED"/>
    <property type="match status" value="1"/>
</dbReference>
<dbReference type="InterPro" id="IPR036318">
    <property type="entry name" value="FAD-bd_PCMH-like_sf"/>
</dbReference>
<dbReference type="InterPro" id="IPR016171">
    <property type="entry name" value="Vanillyl_alc_oxidase_C-sub2"/>
</dbReference>
<dbReference type="PROSITE" id="PS51387">
    <property type="entry name" value="FAD_PCMH"/>
    <property type="match status" value="1"/>
</dbReference>
<dbReference type="EMBL" id="MVGC01000134">
    <property type="protein sequence ID" value="RJE23136.1"/>
    <property type="molecule type" value="Genomic_DNA"/>
</dbReference>
<dbReference type="Gene3D" id="1.10.45.10">
    <property type="entry name" value="Vanillyl-alcohol Oxidase, Chain A, domain 4"/>
    <property type="match status" value="1"/>
</dbReference>
<comment type="caution">
    <text evidence="4">The sequence shown here is derived from an EMBL/GenBank/DDBJ whole genome shotgun (WGS) entry which is preliminary data.</text>
</comment>
<dbReference type="InterPro" id="IPR016164">
    <property type="entry name" value="FAD-linked_Oxase-like_C"/>
</dbReference>
<dbReference type="SUPFAM" id="SSF55103">
    <property type="entry name" value="FAD-linked oxidases, C-terminal domain"/>
    <property type="match status" value="1"/>
</dbReference>
<accession>A0A3A2ZJB7</accession>
<organism evidence="4 5">
    <name type="scientific">Aspergillus sclerotialis</name>
    <dbReference type="NCBI Taxonomy" id="2070753"/>
    <lineage>
        <taxon>Eukaryota</taxon>
        <taxon>Fungi</taxon>
        <taxon>Dikarya</taxon>
        <taxon>Ascomycota</taxon>
        <taxon>Pezizomycotina</taxon>
        <taxon>Eurotiomycetes</taxon>
        <taxon>Eurotiomycetidae</taxon>
        <taxon>Eurotiales</taxon>
        <taxon>Aspergillaceae</taxon>
        <taxon>Aspergillus</taxon>
        <taxon>Aspergillus subgen. Polypaecilum</taxon>
    </lineage>
</organism>
<name>A0A3A2ZJB7_9EURO</name>
<dbReference type="Gene3D" id="3.30.465.10">
    <property type="match status" value="1"/>
</dbReference>
<dbReference type="Proteomes" id="UP000266188">
    <property type="component" value="Unassembled WGS sequence"/>
</dbReference>